<evidence type="ECO:0000313" key="2">
    <source>
        <dbReference type="EMBL" id="OGZ10803.1"/>
    </source>
</evidence>
<organism evidence="2 3">
    <name type="scientific">Candidatus Lloydbacteria bacterium RIFCSPHIGHO2_02_FULL_51_22</name>
    <dbReference type="NCBI Taxonomy" id="1798663"/>
    <lineage>
        <taxon>Bacteria</taxon>
        <taxon>Candidatus Lloydiibacteriota</taxon>
    </lineage>
</organism>
<feature type="transmembrane region" description="Helical" evidence="1">
    <location>
        <begin position="90"/>
        <end position="111"/>
    </location>
</feature>
<keyword evidence="1" id="KW-0812">Transmembrane</keyword>
<keyword evidence="1" id="KW-0472">Membrane</keyword>
<protein>
    <submittedName>
        <fullName evidence="2">Uncharacterized protein</fullName>
    </submittedName>
</protein>
<evidence type="ECO:0000256" key="1">
    <source>
        <dbReference type="SAM" id="Phobius"/>
    </source>
</evidence>
<feature type="transmembrane region" description="Helical" evidence="1">
    <location>
        <begin position="49"/>
        <end position="69"/>
    </location>
</feature>
<comment type="caution">
    <text evidence="2">The sequence shown here is derived from an EMBL/GenBank/DDBJ whole genome shotgun (WGS) entry which is preliminary data.</text>
</comment>
<keyword evidence="1" id="KW-1133">Transmembrane helix</keyword>
<evidence type="ECO:0000313" key="3">
    <source>
        <dbReference type="Proteomes" id="UP000178099"/>
    </source>
</evidence>
<dbReference type="EMBL" id="MHLN01000032">
    <property type="protein sequence ID" value="OGZ10803.1"/>
    <property type="molecule type" value="Genomic_DNA"/>
</dbReference>
<sequence length="113" mass="12574">MILSVKTQRGRPDNLFPKKEHAVLKFIAVVVLGFSLARFVVIVDGISSGTRVIVFIVFAVIAAGLNLIIGNIRSRSFRHHTEGLDFTRLVFSWACIWGILKAVWMMIGAFLST</sequence>
<proteinExistence type="predicted"/>
<dbReference type="Proteomes" id="UP000178099">
    <property type="component" value="Unassembled WGS sequence"/>
</dbReference>
<name>A0A1G2DB84_9BACT</name>
<dbReference type="AlphaFoldDB" id="A0A1G2DB84"/>
<accession>A0A1G2DB84</accession>
<feature type="transmembrane region" description="Helical" evidence="1">
    <location>
        <begin position="21"/>
        <end position="43"/>
    </location>
</feature>
<reference evidence="2 3" key="1">
    <citation type="journal article" date="2016" name="Nat. Commun.">
        <title>Thousands of microbial genomes shed light on interconnected biogeochemical processes in an aquifer system.</title>
        <authorList>
            <person name="Anantharaman K."/>
            <person name="Brown C.T."/>
            <person name="Hug L.A."/>
            <person name="Sharon I."/>
            <person name="Castelle C.J."/>
            <person name="Probst A.J."/>
            <person name="Thomas B.C."/>
            <person name="Singh A."/>
            <person name="Wilkins M.J."/>
            <person name="Karaoz U."/>
            <person name="Brodie E.L."/>
            <person name="Williams K.H."/>
            <person name="Hubbard S.S."/>
            <person name="Banfield J.F."/>
        </authorList>
    </citation>
    <scope>NUCLEOTIDE SEQUENCE [LARGE SCALE GENOMIC DNA]</scope>
</reference>
<gene>
    <name evidence="2" type="ORF">A3D67_01200</name>
</gene>